<accession>A0A222NZH8</accession>
<dbReference type="PROSITE" id="PS00626">
    <property type="entry name" value="RCC1_2"/>
    <property type="match status" value="2"/>
</dbReference>
<evidence type="ECO:0000313" key="4">
    <source>
        <dbReference type="Proteomes" id="UP000201728"/>
    </source>
</evidence>
<feature type="domain" description="RCC1-like" evidence="2">
    <location>
        <begin position="73"/>
        <end position="375"/>
    </location>
</feature>
<dbReference type="Proteomes" id="UP000201728">
    <property type="component" value="Chromosome"/>
</dbReference>
<organism evidence="3 4">
    <name type="scientific">Legionella clemsonensis</name>
    <dbReference type="NCBI Taxonomy" id="1867846"/>
    <lineage>
        <taxon>Bacteria</taxon>
        <taxon>Pseudomonadati</taxon>
        <taxon>Pseudomonadota</taxon>
        <taxon>Gammaproteobacteria</taxon>
        <taxon>Legionellales</taxon>
        <taxon>Legionellaceae</taxon>
        <taxon>Legionella</taxon>
    </lineage>
</organism>
<dbReference type="KEGG" id="lcd:clem_02145"/>
<name>A0A222NZH8_9GAMM</name>
<dbReference type="OrthoDB" id="238206at2"/>
<sequence length="453" mass="49737">MQSTGTITSLPVDIICYLALQYLDYNSALNFFAVLIPEYFIIQHPLTTKGNRTETITTFMHSPSCKTLTETCKKLKPPFKIVAGNNTNFYFSPREGWFIWGEEVEQLTGVKGDGPQKLNLSLKSKTSQLWEGIKLTINEIVSRNSTAFLLANDGKVYQSGKDFFFRNTQTIFNLNLVQKLVDEKIIKLALGWNHILALTSNGEVYSWGYNNFSQLGLGHRAPQSTPQLITALNEKITDIFAGDYLSFCLSAEGKVYAFGTNQSGQLGLKKIGETSSPKLITNLQHIKITSIVSKNTHTLFLSEAGEVFSTGSSYNGALGLGKIHHTKTPLRIEALSNKMIKKIAAGSFHSLCIDEKGTVYSFGSNTKKQLGLQAHQLQGQDSLFVPQPVSDLEGEIITAVAAGECHTVCLTQKGEVYSFGGNSDHQLGHSELGPNKINFSFSPSVSQSGLKNL</sequence>
<dbReference type="AlphaFoldDB" id="A0A222NZH8"/>
<proteinExistence type="predicted"/>
<dbReference type="Pfam" id="PF25390">
    <property type="entry name" value="WD40_RLD"/>
    <property type="match status" value="1"/>
</dbReference>
<keyword evidence="1" id="KW-0677">Repeat</keyword>
<dbReference type="PRINTS" id="PR00633">
    <property type="entry name" value="RCCNDNSATION"/>
</dbReference>
<dbReference type="Pfam" id="PF13540">
    <property type="entry name" value="RCC1_2"/>
    <property type="match status" value="1"/>
</dbReference>
<evidence type="ECO:0000259" key="2">
    <source>
        <dbReference type="Pfam" id="PF25390"/>
    </source>
</evidence>
<dbReference type="RefSeq" id="WP_094090104.1">
    <property type="nucleotide sequence ID" value="NZ_CP016397.1"/>
</dbReference>
<dbReference type="InterPro" id="IPR058923">
    <property type="entry name" value="RCC1-like_dom"/>
</dbReference>
<protein>
    <submittedName>
        <fullName evidence="3">Regulator of chromosome condensation (RCC1) repeat protein</fullName>
    </submittedName>
</protein>
<evidence type="ECO:0000313" key="3">
    <source>
        <dbReference type="EMBL" id="ASQ44992.1"/>
    </source>
</evidence>
<gene>
    <name evidence="3" type="ORF">clem_02145</name>
</gene>
<dbReference type="PANTHER" id="PTHR22872">
    <property type="entry name" value="BTK-BINDING PROTEIN-RELATED"/>
    <property type="match status" value="1"/>
</dbReference>
<keyword evidence="4" id="KW-1185">Reference proteome</keyword>
<reference evidence="4" key="1">
    <citation type="submission" date="2016-07" db="EMBL/GenBank/DDBJ databases">
        <authorList>
            <person name="Florea S."/>
            <person name="Webb J.S."/>
            <person name="Jaromczyk J."/>
            <person name="Schardl C.L."/>
        </authorList>
    </citation>
    <scope>NUCLEOTIDE SEQUENCE [LARGE SCALE GENOMIC DNA]</scope>
    <source>
        <strain evidence="4">CDC-D5610</strain>
    </source>
</reference>
<dbReference type="SUPFAM" id="SSF50985">
    <property type="entry name" value="RCC1/BLIP-II"/>
    <property type="match status" value="1"/>
</dbReference>
<evidence type="ECO:0000256" key="1">
    <source>
        <dbReference type="ARBA" id="ARBA00022737"/>
    </source>
</evidence>
<dbReference type="PROSITE" id="PS50012">
    <property type="entry name" value="RCC1_3"/>
    <property type="match status" value="4"/>
</dbReference>
<dbReference type="InterPro" id="IPR000408">
    <property type="entry name" value="Reg_chr_condens"/>
</dbReference>
<dbReference type="InterPro" id="IPR051625">
    <property type="entry name" value="Signaling_Regulatory_Domain"/>
</dbReference>
<dbReference type="EMBL" id="CP016397">
    <property type="protein sequence ID" value="ASQ44992.1"/>
    <property type="molecule type" value="Genomic_DNA"/>
</dbReference>
<dbReference type="Gene3D" id="2.130.10.30">
    <property type="entry name" value="Regulator of chromosome condensation 1/beta-lactamase-inhibitor protein II"/>
    <property type="match status" value="2"/>
</dbReference>
<dbReference type="InterPro" id="IPR009091">
    <property type="entry name" value="RCC1/BLIP-II"/>
</dbReference>